<reference evidence="13 14" key="1">
    <citation type="submission" date="2023-10" db="EMBL/GenBank/DDBJ databases">
        <title>Virgibacillus halophilus 5B73C genome.</title>
        <authorList>
            <person name="Miliotis G."/>
            <person name="Sengupta P."/>
            <person name="Hameed A."/>
            <person name="Chuvochina M."/>
            <person name="Mcdonagh F."/>
            <person name="Simpson A.C."/>
            <person name="Singh N.K."/>
            <person name="Rekha P.D."/>
            <person name="Raman K."/>
            <person name="Hugenholtz P."/>
            <person name="Venkateswaran K."/>
        </authorList>
    </citation>
    <scope>NUCLEOTIDE SEQUENCE [LARGE SCALE GENOMIC DNA]</scope>
    <source>
        <strain evidence="13 14">5B73C</strain>
    </source>
</reference>
<evidence type="ECO:0000256" key="9">
    <source>
        <dbReference type="ARBA" id="ARBA00023134"/>
    </source>
</evidence>
<dbReference type="InterPro" id="IPR030378">
    <property type="entry name" value="G_CP_dom"/>
</dbReference>
<dbReference type="PROSITE" id="PS51721">
    <property type="entry name" value="G_CP"/>
    <property type="match status" value="1"/>
</dbReference>
<comment type="function">
    <text evidence="10">One of several proteins that assist in the late maturation steps of the functional core of the 30S ribosomal subunit. Helps release RbfA from mature subunits. May play a role in the assembly of ribosomal proteins into the subunit. Circularly permuted GTPase that catalyzes slow GTP hydrolysis, GTPase activity is stimulated by the 30S ribosomal subunit.</text>
</comment>
<keyword evidence="7 10" id="KW-0862">Zinc</keyword>
<keyword evidence="4 10" id="KW-0699">rRNA-binding</keyword>
<dbReference type="Pfam" id="PF03193">
    <property type="entry name" value="RsgA_GTPase"/>
    <property type="match status" value="1"/>
</dbReference>
<dbReference type="InterPro" id="IPR027417">
    <property type="entry name" value="P-loop_NTPase"/>
</dbReference>
<keyword evidence="3 10" id="KW-0479">Metal-binding</keyword>
<dbReference type="InterPro" id="IPR004881">
    <property type="entry name" value="Ribosome_biogen_GTPase_RsgA"/>
</dbReference>
<dbReference type="PANTHER" id="PTHR32120">
    <property type="entry name" value="SMALL RIBOSOMAL SUBUNIT BIOGENESIS GTPASE RSGA"/>
    <property type="match status" value="1"/>
</dbReference>
<keyword evidence="9 10" id="KW-0342">GTP-binding</keyword>
<feature type="binding site" evidence="10">
    <location>
        <begin position="144"/>
        <end position="147"/>
    </location>
    <ligand>
        <name>GTP</name>
        <dbReference type="ChEBI" id="CHEBI:37565"/>
    </ligand>
</feature>
<accession>A0ABU5C7L5</accession>
<protein>
    <recommendedName>
        <fullName evidence="10">Small ribosomal subunit biogenesis GTPase RsgA</fullName>
        <ecNumber evidence="10">3.6.1.-</ecNumber>
    </recommendedName>
</protein>
<evidence type="ECO:0000313" key="13">
    <source>
        <dbReference type="EMBL" id="MDY0395283.1"/>
    </source>
</evidence>
<keyword evidence="1 10" id="KW-0963">Cytoplasm</keyword>
<organism evidence="13 14">
    <name type="scientific">Tigheibacillus halophilus</name>
    <dbReference type="NCBI Taxonomy" id="361280"/>
    <lineage>
        <taxon>Bacteria</taxon>
        <taxon>Bacillati</taxon>
        <taxon>Bacillota</taxon>
        <taxon>Bacilli</taxon>
        <taxon>Bacillales</taxon>
        <taxon>Bacillaceae</taxon>
        <taxon>Tigheibacillus</taxon>
    </lineage>
</organism>
<feature type="binding site" evidence="10">
    <location>
        <position position="286"/>
    </location>
    <ligand>
        <name>Zn(2+)</name>
        <dbReference type="ChEBI" id="CHEBI:29105"/>
    </ligand>
</feature>
<dbReference type="PANTHER" id="PTHR32120:SF10">
    <property type="entry name" value="SMALL RIBOSOMAL SUBUNIT BIOGENESIS GTPASE RSGA"/>
    <property type="match status" value="1"/>
</dbReference>
<feature type="binding site" evidence="10">
    <location>
        <position position="284"/>
    </location>
    <ligand>
        <name>Zn(2+)</name>
        <dbReference type="ChEBI" id="CHEBI:29105"/>
    </ligand>
</feature>
<evidence type="ECO:0000256" key="4">
    <source>
        <dbReference type="ARBA" id="ARBA00022730"/>
    </source>
</evidence>
<dbReference type="Gene3D" id="3.40.50.300">
    <property type="entry name" value="P-loop containing nucleotide triphosphate hydrolases"/>
    <property type="match status" value="1"/>
</dbReference>
<dbReference type="HAMAP" id="MF_01820">
    <property type="entry name" value="GTPase_RsgA"/>
    <property type="match status" value="1"/>
</dbReference>
<dbReference type="Gene3D" id="1.10.40.50">
    <property type="entry name" value="Probable gtpase engc, domain 3"/>
    <property type="match status" value="1"/>
</dbReference>
<comment type="caution">
    <text evidence="13">The sequence shown here is derived from an EMBL/GenBank/DDBJ whole genome shotgun (WGS) entry which is preliminary data.</text>
</comment>
<keyword evidence="14" id="KW-1185">Reference proteome</keyword>
<evidence type="ECO:0000256" key="6">
    <source>
        <dbReference type="ARBA" id="ARBA00022801"/>
    </source>
</evidence>
<feature type="binding site" evidence="10">
    <location>
        <position position="292"/>
    </location>
    <ligand>
        <name>Zn(2+)</name>
        <dbReference type="ChEBI" id="CHEBI:29105"/>
    </ligand>
</feature>
<comment type="cofactor">
    <cofactor evidence="10">
        <name>Zn(2+)</name>
        <dbReference type="ChEBI" id="CHEBI:29105"/>
    </cofactor>
    <text evidence="10">Binds 1 zinc ion per subunit.</text>
</comment>
<comment type="subcellular location">
    <subcellularLocation>
        <location evidence="10">Cytoplasm</location>
    </subcellularLocation>
</comment>
<evidence type="ECO:0000259" key="11">
    <source>
        <dbReference type="PROSITE" id="PS50936"/>
    </source>
</evidence>
<gene>
    <name evidence="10 13" type="primary">rsgA</name>
    <name evidence="13" type="ORF">RWE15_13700</name>
</gene>
<evidence type="ECO:0000256" key="10">
    <source>
        <dbReference type="HAMAP-Rule" id="MF_01820"/>
    </source>
</evidence>
<dbReference type="EC" id="3.6.1.-" evidence="10"/>
<dbReference type="NCBIfam" id="TIGR00157">
    <property type="entry name" value="ribosome small subunit-dependent GTPase A"/>
    <property type="match status" value="1"/>
</dbReference>
<dbReference type="EMBL" id="JAWDIP010000003">
    <property type="protein sequence ID" value="MDY0395283.1"/>
    <property type="molecule type" value="Genomic_DNA"/>
</dbReference>
<dbReference type="InterPro" id="IPR010914">
    <property type="entry name" value="RsgA_GTPase_dom"/>
</dbReference>
<sequence length="346" mass="38804">MKELNKLGWIDKDFQGDIEQVARVMAVQKNSYFIADGRMTFIAALSGRFLNEVENSLGMPVVGDWVLAQKLVDEQKAVIQKLLPRKSQFTRQAAGYKTEAQVLAANMDIVFITSSLNHDINARRIERYVLSTYESGAAPVLLLTKSDLVTATEMEDVRLALEKVAIGIPIIMISCVTGDGMEELGTFLESGKTAVLLGSSGVGKSTLINILLNQEVQITSDIREDDSRGRHTTTHRELFQLPNGALLMDTPGIRELQLWDGESAMDTAFQDIETLAGNCHFRDCSHENEPGCQVQEAIASGRLSEERLRSYFKLQRELAFEKRKQDQQARIAAKNQWKKLTKLRRR</sequence>
<feature type="binding site" evidence="10">
    <location>
        <begin position="198"/>
        <end position="206"/>
    </location>
    <ligand>
        <name>GTP</name>
        <dbReference type="ChEBI" id="CHEBI:37565"/>
    </ligand>
</feature>
<dbReference type="CDD" id="cd01854">
    <property type="entry name" value="YjeQ_EngC"/>
    <property type="match status" value="1"/>
</dbReference>
<feature type="domain" description="CP-type G" evidence="12">
    <location>
        <begin position="96"/>
        <end position="256"/>
    </location>
</feature>
<keyword evidence="6 10" id="KW-0378">Hydrolase</keyword>
<comment type="subunit">
    <text evidence="10">Monomer. Associates with 30S ribosomal subunit, binds 16S rRNA.</text>
</comment>
<dbReference type="Proteomes" id="UP001281447">
    <property type="component" value="Unassembled WGS sequence"/>
</dbReference>
<comment type="similarity">
    <text evidence="10">Belongs to the TRAFAC class YlqF/YawG GTPase family. RsgA subfamily.</text>
</comment>
<dbReference type="PROSITE" id="PS50936">
    <property type="entry name" value="ENGC_GTPASE"/>
    <property type="match status" value="1"/>
</dbReference>
<evidence type="ECO:0000256" key="3">
    <source>
        <dbReference type="ARBA" id="ARBA00022723"/>
    </source>
</evidence>
<evidence type="ECO:0000256" key="7">
    <source>
        <dbReference type="ARBA" id="ARBA00022833"/>
    </source>
</evidence>
<keyword evidence="2 10" id="KW-0690">Ribosome biogenesis</keyword>
<dbReference type="RefSeq" id="WP_390356179.1">
    <property type="nucleotide sequence ID" value="NZ_JBHUIZ010000012.1"/>
</dbReference>
<keyword evidence="5 10" id="KW-0547">Nucleotide-binding</keyword>
<feature type="domain" description="EngC GTPase" evidence="11">
    <location>
        <begin position="105"/>
        <end position="254"/>
    </location>
</feature>
<evidence type="ECO:0000256" key="2">
    <source>
        <dbReference type="ARBA" id="ARBA00022517"/>
    </source>
</evidence>
<name>A0ABU5C7L5_9BACI</name>
<keyword evidence="8 10" id="KW-0694">RNA-binding</keyword>
<evidence type="ECO:0000313" key="14">
    <source>
        <dbReference type="Proteomes" id="UP001281447"/>
    </source>
</evidence>
<evidence type="ECO:0000256" key="8">
    <source>
        <dbReference type="ARBA" id="ARBA00022884"/>
    </source>
</evidence>
<feature type="binding site" evidence="10">
    <location>
        <position position="279"/>
    </location>
    <ligand>
        <name>Zn(2+)</name>
        <dbReference type="ChEBI" id="CHEBI:29105"/>
    </ligand>
</feature>
<dbReference type="SUPFAM" id="SSF52540">
    <property type="entry name" value="P-loop containing nucleoside triphosphate hydrolases"/>
    <property type="match status" value="1"/>
</dbReference>
<proteinExistence type="inferred from homology"/>
<evidence type="ECO:0000256" key="1">
    <source>
        <dbReference type="ARBA" id="ARBA00022490"/>
    </source>
</evidence>
<evidence type="ECO:0000256" key="5">
    <source>
        <dbReference type="ARBA" id="ARBA00022741"/>
    </source>
</evidence>
<evidence type="ECO:0000259" key="12">
    <source>
        <dbReference type="PROSITE" id="PS51721"/>
    </source>
</evidence>